<evidence type="ECO:0000313" key="1">
    <source>
        <dbReference type="EMBL" id="GIH03831.1"/>
    </source>
</evidence>
<protein>
    <submittedName>
        <fullName evidence="1">Uncharacterized protein</fullName>
    </submittedName>
</protein>
<sequence length="176" mass="18991">MRSPSDGTKHAAGLPAYAAPGIIPLDGYGDLRNVVYSGGQLAACATVAVVLDAIPPVLTSVEEAWPGHTLALTRAQLCVELSLGTGDGLNWTLSFGDAVGYLVQPYQSHQESDPDLLVEELAAQPDVDSVNHHDTESFEVRMARVYRADEMLARWLDAIVKAHRSFARHRGIALPY</sequence>
<dbReference type="EMBL" id="BONY01000009">
    <property type="protein sequence ID" value="GIH03831.1"/>
    <property type="molecule type" value="Genomic_DNA"/>
</dbReference>
<accession>A0A8J3Q5S3</accession>
<organism evidence="1 2">
    <name type="scientific">Rhizocola hellebori</name>
    <dbReference type="NCBI Taxonomy" id="1392758"/>
    <lineage>
        <taxon>Bacteria</taxon>
        <taxon>Bacillati</taxon>
        <taxon>Actinomycetota</taxon>
        <taxon>Actinomycetes</taxon>
        <taxon>Micromonosporales</taxon>
        <taxon>Micromonosporaceae</taxon>
        <taxon>Rhizocola</taxon>
    </lineage>
</organism>
<proteinExistence type="predicted"/>
<reference evidence="1" key="1">
    <citation type="submission" date="2021-01" db="EMBL/GenBank/DDBJ databases">
        <title>Whole genome shotgun sequence of Rhizocola hellebori NBRC 109834.</title>
        <authorList>
            <person name="Komaki H."/>
            <person name="Tamura T."/>
        </authorList>
    </citation>
    <scope>NUCLEOTIDE SEQUENCE</scope>
    <source>
        <strain evidence="1">NBRC 109834</strain>
    </source>
</reference>
<name>A0A8J3Q5S3_9ACTN</name>
<dbReference type="AlphaFoldDB" id="A0A8J3Q5S3"/>
<evidence type="ECO:0000313" key="2">
    <source>
        <dbReference type="Proteomes" id="UP000612899"/>
    </source>
</evidence>
<dbReference type="Proteomes" id="UP000612899">
    <property type="component" value="Unassembled WGS sequence"/>
</dbReference>
<gene>
    <name evidence="1" type="ORF">Rhe02_18980</name>
</gene>
<dbReference type="RefSeq" id="WP_203907729.1">
    <property type="nucleotide sequence ID" value="NZ_BONY01000009.1"/>
</dbReference>
<keyword evidence="2" id="KW-1185">Reference proteome</keyword>
<comment type="caution">
    <text evidence="1">The sequence shown here is derived from an EMBL/GenBank/DDBJ whole genome shotgun (WGS) entry which is preliminary data.</text>
</comment>